<evidence type="ECO:0000313" key="2">
    <source>
        <dbReference type="EMBL" id="PAV03012.1"/>
    </source>
</evidence>
<sequence length="207" mass="24174">MTKIDLKKENKELYAPSIKEPSLVDVPEMKFLMIDGEGDPNTSEEYKDAMEALFPVSYKVKFISKKEKSKDYVVMPLEGLWWVQNMENFSIEDKSSWKWTAMIRQPDFISKRMIKDAIREVEEKKNPVALSKIRFESLHEGLSAQIMHIGPFSEEGPTVEKLHAFIEEKGYEFDGTSTGEKHHEIYISDMRRTKPERLKTIIRQPVK</sequence>
<dbReference type="EMBL" id="LMVM01000041">
    <property type="protein sequence ID" value="PAV03012.1"/>
    <property type="molecule type" value="Genomic_DNA"/>
</dbReference>
<comment type="caution">
    <text evidence="2">The sequence shown here is derived from an EMBL/GenBank/DDBJ whole genome shotgun (WGS) entry which is preliminary data.</text>
</comment>
<keyword evidence="3" id="KW-1185">Reference proteome</keyword>
<accession>A0A2A2H0V3</accession>
<dbReference type="AlphaFoldDB" id="A0A2A2H0V3"/>
<name>A0A2A2H0V3_METBR</name>
<dbReference type="InterPro" id="IPR029442">
    <property type="entry name" value="GyrI-like"/>
</dbReference>
<dbReference type="PIRSF" id="PIRSF031644">
    <property type="entry name" value="UCP031644"/>
    <property type="match status" value="1"/>
</dbReference>
<dbReference type="Gene3D" id="3.20.80.10">
    <property type="entry name" value="Regulatory factor, effector binding domain"/>
    <property type="match status" value="1"/>
</dbReference>
<dbReference type="InterPro" id="IPR008319">
    <property type="entry name" value="GyrI-like_CCH_Lin2189-like"/>
</dbReference>
<proteinExistence type="predicted"/>
<dbReference type="InterPro" id="IPR011256">
    <property type="entry name" value="Reg_factor_effector_dom_sf"/>
</dbReference>
<reference evidence="2 3" key="1">
    <citation type="journal article" date="2017" name="BMC Genomics">
        <title>Genomic analysis of methanogenic archaea reveals a shift towards energy conservation.</title>
        <authorList>
            <person name="Gilmore S.P."/>
            <person name="Henske J.K."/>
            <person name="Sexton J.A."/>
            <person name="Solomon K.V."/>
            <person name="Seppala S."/>
            <person name="Yoo J.I."/>
            <person name="Huyett L.M."/>
            <person name="Pressman A."/>
            <person name="Cogan J.Z."/>
            <person name="Kivenson V."/>
            <person name="Peng X."/>
            <person name="Tan Y."/>
            <person name="Valentine D.L."/>
            <person name="O'Malley M.A."/>
        </authorList>
    </citation>
    <scope>NUCLEOTIDE SEQUENCE [LARGE SCALE GENOMIC DNA]</scope>
    <source>
        <strain evidence="2 3">M.o.H.</strain>
    </source>
</reference>
<evidence type="ECO:0000259" key="1">
    <source>
        <dbReference type="Pfam" id="PF06445"/>
    </source>
</evidence>
<organism evidence="2 3">
    <name type="scientific">Methanobacterium bryantii</name>
    <dbReference type="NCBI Taxonomy" id="2161"/>
    <lineage>
        <taxon>Archaea</taxon>
        <taxon>Methanobacteriati</taxon>
        <taxon>Methanobacteriota</taxon>
        <taxon>Methanomada group</taxon>
        <taxon>Methanobacteria</taxon>
        <taxon>Methanobacteriales</taxon>
        <taxon>Methanobacteriaceae</taxon>
        <taxon>Methanobacterium</taxon>
    </lineage>
</organism>
<gene>
    <name evidence="2" type="ORF">ASJ80_04075</name>
</gene>
<dbReference type="OrthoDB" id="136071at2157"/>
<dbReference type="SUPFAM" id="SSF55136">
    <property type="entry name" value="Probable bacterial effector-binding domain"/>
    <property type="match status" value="1"/>
</dbReference>
<protein>
    <recommendedName>
        <fullName evidence="1">GyrI-like small molecule binding domain-containing protein</fullName>
    </recommendedName>
</protein>
<evidence type="ECO:0000313" key="3">
    <source>
        <dbReference type="Proteomes" id="UP000217784"/>
    </source>
</evidence>
<dbReference type="Pfam" id="PF06445">
    <property type="entry name" value="GyrI-like"/>
    <property type="match status" value="1"/>
</dbReference>
<dbReference type="Proteomes" id="UP000217784">
    <property type="component" value="Unassembled WGS sequence"/>
</dbReference>
<feature type="domain" description="GyrI-like small molecule binding" evidence="1">
    <location>
        <begin position="20"/>
        <end position="207"/>
    </location>
</feature>